<evidence type="ECO:0000256" key="1">
    <source>
        <dbReference type="SAM" id="MobiDB-lite"/>
    </source>
</evidence>
<dbReference type="AlphaFoldDB" id="A0A9W6SK46"/>
<proteinExistence type="predicted"/>
<evidence type="ECO:0000313" key="2">
    <source>
        <dbReference type="EMBL" id="GLZ77400.1"/>
    </source>
</evidence>
<protein>
    <submittedName>
        <fullName evidence="2">Uncharacterized protein</fullName>
    </submittedName>
</protein>
<reference evidence="2" key="1">
    <citation type="submission" date="2023-03" db="EMBL/GenBank/DDBJ databases">
        <title>Actinorhabdospora filicis NBRC 111898.</title>
        <authorList>
            <person name="Ichikawa N."/>
            <person name="Sato H."/>
            <person name="Tonouchi N."/>
        </authorList>
    </citation>
    <scope>NUCLEOTIDE SEQUENCE</scope>
    <source>
        <strain evidence="2">NBRC 111898</strain>
    </source>
</reference>
<comment type="caution">
    <text evidence="2">The sequence shown here is derived from an EMBL/GenBank/DDBJ whole genome shotgun (WGS) entry which is preliminary data.</text>
</comment>
<gene>
    <name evidence="2" type="ORF">Afil01_22070</name>
</gene>
<evidence type="ECO:0000313" key="3">
    <source>
        <dbReference type="Proteomes" id="UP001165079"/>
    </source>
</evidence>
<dbReference type="Proteomes" id="UP001165079">
    <property type="component" value="Unassembled WGS sequence"/>
</dbReference>
<organism evidence="2 3">
    <name type="scientific">Actinorhabdospora filicis</name>
    <dbReference type="NCBI Taxonomy" id="1785913"/>
    <lineage>
        <taxon>Bacteria</taxon>
        <taxon>Bacillati</taxon>
        <taxon>Actinomycetota</taxon>
        <taxon>Actinomycetes</taxon>
        <taxon>Micromonosporales</taxon>
        <taxon>Micromonosporaceae</taxon>
        <taxon>Actinorhabdospora</taxon>
    </lineage>
</organism>
<keyword evidence="3" id="KW-1185">Reference proteome</keyword>
<feature type="compositionally biased region" description="Basic and acidic residues" evidence="1">
    <location>
        <begin position="132"/>
        <end position="142"/>
    </location>
</feature>
<feature type="compositionally biased region" description="Low complexity" evidence="1">
    <location>
        <begin position="118"/>
        <end position="131"/>
    </location>
</feature>
<sequence>MSEAKKLPKPVYAAAGAGELALEQLRKLPGRLGELRENARLEERLGKARENLRDVGGKVRGLDKDGLREAAMTAVGVAAATAAKAQVKARETYADLIERGERVAAGERSPIKVRATIAKPEGAEAPSAAETPEAKVAEEPKTTPRKRAPRAKKTDGE</sequence>
<name>A0A9W6SK46_9ACTN</name>
<accession>A0A9W6SK46</accession>
<dbReference type="RefSeq" id="WP_285662510.1">
    <property type="nucleotide sequence ID" value="NZ_BSTX01000001.1"/>
</dbReference>
<feature type="region of interest" description="Disordered" evidence="1">
    <location>
        <begin position="116"/>
        <end position="157"/>
    </location>
</feature>
<dbReference type="EMBL" id="BSTX01000001">
    <property type="protein sequence ID" value="GLZ77400.1"/>
    <property type="molecule type" value="Genomic_DNA"/>
</dbReference>